<evidence type="ECO:0000313" key="3">
    <source>
        <dbReference type="Proteomes" id="UP000222531"/>
    </source>
</evidence>
<dbReference type="InterPro" id="IPR007278">
    <property type="entry name" value="DUF397"/>
</dbReference>
<feature type="domain" description="DUF397" evidence="1">
    <location>
        <begin position="6"/>
        <end position="57"/>
    </location>
</feature>
<dbReference type="AlphaFoldDB" id="A0A2G1XI81"/>
<accession>A0A2G1XI81</accession>
<protein>
    <recommendedName>
        <fullName evidence="1">DUF397 domain-containing protein</fullName>
    </recommendedName>
</protein>
<name>A0A2G1XI81_STRCJ</name>
<evidence type="ECO:0000313" key="2">
    <source>
        <dbReference type="EMBL" id="PHQ50958.1"/>
    </source>
</evidence>
<dbReference type="Pfam" id="PF04149">
    <property type="entry name" value="DUF397"/>
    <property type="match status" value="1"/>
</dbReference>
<keyword evidence="3" id="KW-1185">Reference proteome</keyword>
<gene>
    <name evidence="2" type="ORF">BLA24_14280</name>
</gene>
<proteinExistence type="predicted"/>
<dbReference type="EMBL" id="NHZO01000147">
    <property type="protein sequence ID" value="PHQ50958.1"/>
    <property type="molecule type" value="Genomic_DNA"/>
</dbReference>
<dbReference type="OrthoDB" id="3402668at2"/>
<dbReference type="RefSeq" id="WP_099199351.1">
    <property type="nucleotide sequence ID" value="NZ_JBIRXA010000004.1"/>
</dbReference>
<organism evidence="2 3">
    <name type="scientific">Streptomyces cinnamoneus</name>
    <name type="common">Streptoverticillium cinnamoneum</name>
    <dbReference type="NCBI Taxonomy" id="53446"/>
    <lineage>
        <taxon>Bacteria</taxon>
        <taxon>Bacillati</taxon>
        <taxon>Actinomycetota</taxon>
        <taxon>Actinomycetes</taxon>
        <taxon>Kitasatosporales</taxon>
        <taxon>Streptomycetaceae</taxon>
        <taxon>Streptomyces</taxon>
        <taxon>Streptomyces cinnamoneus group</taxon>
    </lineage>
</organism>
<comment type="caution">
    <text evidence="2">The sequence shown here is derived from an EMBL/GenBank/DDBJ whole genome shotgun (WGS) entry which is preliminary data.</text>
</comment>
<sequence>MSQEPQWQKSSFSGANGENCVEVAQHGRTVWIRESDTPETVLATNPTNVRAFLRSLKEQHV</sequence>
<evidence type="ECO:0000259" key="1">
    <source>
        <dbReference type="Pfam" id="PF04149"/>
    </source>
</evidence>
<reference evidence="2 3" key="1">
    <citation type="journal article" date="2017" name="Biochemistry">
        <title>Identification of the Biosynthetic Pathway for the Antibiotic Bicyclomycin.</title>
        <authorList>
            <person name="Patteson J."/>
            <person name="Cai W."/>
            <person name="Johnson R.A."/>
            <person name="Santa Maria K."/>
            <person name="Li B."/>
        </authorList>
    </citation>
    <scope>NUCLEOTIDE SEQUENCE [LARGE SCALE GENOMIC DNA]</scope>
    <source>
        <strain evidence="2 3">ATCC 21532</strain>
    </source>
</reference>
<dbReference type="Proteomes" id="UP000222531">
    <property type="component" value="Unassembled WGS sequence"/>
</dbReference>